<dbReference type="Pfam" id="PF01476">
    <property type="entry name" value="LysM"/>
    <property type="match status" value="1"/>
</dbReference>
<dbReference type="GO" id="GO:0030288">
    <property type="term" value="C:outer membrane-bounded periplasmic space"/>
    <property type="evidence" value="ECO:0007669"/>
    <property type="project" value="TreeGrafter"/>
</dbReference>
<dbReference type="SMART" id="SM00646">
    <property type="entry name" value="Ami_3"/>
    <property type="match status" value="1"/>
</dbReference>
<dbReference type="Gene3D" id="2.60.40.3500">
    <property type="match status" value="1"/>
</dbReference>
<dbReference type="Gene3D" id="3.40.630.40">
    <property type="entry name" value="Zn-dependent exopeptidases"/>
    <property type="match status" value="1"/>
</dbReference>
<dbReference type="InterPro" id="IPR050695">
    <property type="entry name" value="N-acetylmuramoyl_amidase_3"/>
</dbReference>
<dbReference type="InterPro" id="IPR036779">
    <property type="entry name" value="LysM_dom_sf"/>
</dbReference>
<dbReference type="Pfam" id="PF01520">
    <property type="entry name" value="Amidase_3"/>
    <property type="match status" value="1"/>
</dbReference>
<dbReference type="CDD" id="cd02696">
    <property type="entry name" value="MurNAc-LAA"/>
    <property type="match status" value="1"/>
</dbReference>
<reference evidence="8" key="1">
    <citation type="submission" date="2018-06" db="EMBL/GenBank/DDBJ databases">
        <authorList>
            <person name="Zhirakovskaya E."/>
        </authorList>
    </citation>
    <scope>NUCLEOTIDE SEQUENCE</scope>
</reference>
<keyword evidence="3" id="KW-0574">Periplasm</keyword>
<dbReference type="PANTHER" id="PTHR30404:SF0">
    <property type="entry name" value="N-ACETYLMURAMOYL-L-ALANINE AMIDASE AMIC"/>
    <property type="match status" value="1"/>
</dbReference>
<dbReference type="GO" id="GO:0071555">
    <property type="term" value="P:cell wall organization"/>
    <property type="evidence" value="ECO:0007669"/>
    <property type="project" value="UniProtKB-KW"/>
</dbReference>
<feature type="domain" description="LysM" evidence="7">
    <location>
        <begin position="400"/>
        <end position="443"/>
    </location>
</feature>
<feature type="region of interest" description="Disordered" evidence="6">
    <location>
        <begin position="134"/>
        <end position="157"/>
    </location>
</feature>
<comment type="subcellular location">
    <subcellularLocation>
        <location evidence="1">Periplasm</location>
    </subcellularLocation>
</comment>
<dbReference type="InterPro" id="IPR021731">
    <property type="entry name" value="AMIN_dom"/>
</dbReference>
<gene>
    <name evidence="8" type="ORF">MNBD_GAMMA17-905</name>
</gene>
<keyword evidence="4 8" id="KW-0378">Hydrolase</keyword>
<keyword evidence="5" id="KW-0961">Cell wall biogenesis/degradation</keyword>
<evidence type="ECO:0000256" key="6">
    <source>
        <dbReference type="SAM" id="MobiDB-lite"/>
    </source>
</evidence>
<evidence type="ECO:0000313" key="8">
    <source>
        <dbReference type="EMBL" id="VAW86262.1"/>
    </source>
</evidence>
<evidence type="ECO:0000256" key="1">
    <source>
        <dbReference type="ARBA" id="ARBA00004418"/>
    </source>
</evidence>
<dbReference type="PROSITE" id="PS51782">
    <property type="entry name" value="LYSM"/>
    <property type="match status" value="1"/>
</dbReference>
<dbReference type="CDD" id="cd00118">
    <property type="entry name" value="LysM"/>
    <property type="match status" value="1"/>
</dbReference>
<dbReference type="Gene3D" id="3.10.350.10">
    <property type="entry name" value="LysM domain"/>
    <property type="match status" value="1"/>
</dbReference>
<dbReference type="EC" id="3.5.1.28" evidence="8"/>
<sequence length="449" mass="49781">MIKKLSLIFLLALPWVCSVAGTQVDGVRTWQAPDNTRVVFDVSSASAEYKVFKLFNPPRLVIDFKNTRLTGKMVKPAGKDIILKNIRSAVRPNKDLRVVLDLHDKTKFKSFLLKPYKKHGHRLVVDLLHGGRQKNESKAAAGKPIASKNSTKARSHRVEPKLRDLVIAIDAGHGGEDPGALGPRGTHEKDVVFAIAKKLAALIKKEKGMRPLLIRDGDYFLSLRQRTQKARDNRADMFISIHADAFQDKRVYGSSVYILSENGASNEAARWLAEKENASDLIGGVSLDDKDNMLARVLLDLSQTATKQASYEAGREMLRELKPLGKLHKKEVQQAAFAVLKSPDIPSILVEAAFISNPTEEKKLRNKRHQSVLAKALLNGVREYFIKNAPPGTLYATKARQHIIASGDTLSQIAQRYHVSISSIRSKNKLSGDRVRIGQVLKIPAFGDG</sequence>
<dbReference type="InterPro" id="IPR018392">
    <property type="entry name" value="LysM"/>
</dbReference>
<evidence type="ECO:0000256" key="5">
    <source>
        <dbReference type="ARBA" id="ARBA00023316"/>
    </source>
</evidence>
<keyword evidence="2" id="KW-0732">Signal</keyword>
<dbReference type="GO" id="GO:0009253">
    <property type="term" value="P:peptidoglycan catabolic process"/>
    <property type="evidence" value="ECO:0007669"/>
    <property type="project" value="InterPro"/>
</dbReference>
<evidence type="ECO:0000259" key="7">
    <source>
        <dbReference type="PROSITE" id="PS51782"/>
    </source>
</evidence>
<dbReference type="FunFam" id="3.40.630.40:FF:000001">
    <property type="entry name" value="N-acetylmuramoyl-L-alanine amidase"/>
    <property type="match status" value="1"/>
</dbReference>
<dbReference type="SUPFAM" id="SSF54106">
    <property type="entry name" value="LysM domain"/>
    <property type="match status" value="1"/>
</dbReference>
<evidence type="ECO:0000256" key="3">
    <source>
        <dbReference type="ARBA" id="ARBA00022764"/>
    </source>
</evidence>
<dbReference type="InterPro" id="IPR002508">
    <property type="entry name" value="MurNAc-LAA_cat"/>
</dbReference>
<accession>A0A3B0ZFK1</accession>
<organism evidence="8">
    <name type="scientific">hydrothermal vent metagenome</name>
    <dbReference type="NCBI Taxonomy" id="652676"/>
    <lineage>
        <taxon>unclassified sequences</taxon>
        <taxon>metagenomes</taxon>
        <taxon>ecological metagenomes</taxon>
    </lineage>
</organism>
<dbReference type="PANTHER" id="PTHR30404">
    <property type="entry name" value="N-ACETYLMURAMOYL-L-ALANINE AMIDASE"/>
    <property type="match status" value="1"/>
</dbReference>
<protein>
    <submittedName>
        <fullName evidence="8">N-acetylmuramoyl-L-alanine amidase</fullName>
        <ecNumber evidence="8">3.5.1.28</ecNumber>
    </submittedName>
</protein>
<dbReference type="GO" id="GO:0008745">
    <property type="term" value="F:N-acetylmuramoyl-L-alanine amidase activity"/>
    <property type="evidence" value="ECO:0007669"/>
    <property type="project" value="UniProtKB-EC"/>
</dbReference>
<proteinExistence type="predicted"/>
<dbReference type="SMART" id="SM00257">
    <property type="entry name" value="LysM"/>
    <property type="match status" value="1"/>
</dbReference>
<dbReference type="Pfam" id="PF11741">
    <property type="entry name" value="AMIN"/>
    <property type="match status" value="1"/>
</dbReference>
<dbReference type="AlphaFoldDB" id="A0A3B0ZFK1"/>
<dbReference type="SUPFAM" id="SSF53187">
    <property type="entry name" value="Zn-dependent exopeptidases"/>
    <property type="match status" value="1"/>
</dbReference>
<evidence type="ECO:0000256" key="4">
    <source>
        <dbReference type="ARBA" id="ARBA00022801"/>
    </source>
</evidence>
<evidence type="ECO:0000256" key="2">
    <source>
        <dbReference type="ARBA" id="ARBA00022729"/>
    </source>
</evidence>
<dbReference type="EMBL" id="UOFQ01000038">
    <property type="protein sequence ID" value="VAW86262.1"/>
    <property type="molecule type" value="Genomic_DNA"/>
</dbReference>
<name>A0A3B0ZFK1_9ZZZZ</name>